<dbReference type="EMBL" id="LT906555">
    <property type="protein sequence ID" value="SNW62151.1"/>
    <property type="molecule type" value="Genomic_DNA"/>
</dbReference>
<name>A0A2I2L3R4_9VIRU</name>
<sequence length="110" mass="12709">MSRITPWESSDIVFACAEFKTSEQINTFIDSYLVRSPIDHPLLEGIRYASLYYVRLENSDAEQCCMFSEDGDDMTMKKLINDEIPFITQVGNPKINGMAMVIQYKNYFSK</sequence>
<protein>
    <submittedName>
        <fullName evidence="1">Uncharacterized protein</fullName>
    </submittedName>
</protein>
<evidence type="ECO:0000313" key="2">
    <source>
        <dbReference type="Proteomes" id="UP000236316"/>
    </source>
</evidence>
<keyword evidence="2" id="KW-1185">Reference proteome</keyword>
<proteinExistence type="predicted"/>
<dbReference type="RefSeq" id="YP_009448453.1">
    <property type="nucleotide sequence ID" value="NC_036594.1"/>
</dbReference>
<evidence type="ECO:0000313" key="1">
    <source>
        <dbReference type="EMBL" id="SNW62151.1"/>
    </source>
</evidence>
<dbReference type="KEGG" id="vg:35382014"/>
<dbReference type="GeneID" id="35382014"/>
<gene>
    <name evidence="1" type="ORF">ORPV_247</name>
</gene>
<organism evidence="1">
    <name type="scientific">Orpheovirus IHUMI-LCC2</name>
    <dbReference type="NCBI Taxonomy" id="2023057"/>
    <lineage>
        <taxon>Viruses</taxon>
        <taxon>Varidnaviria</taxon>
        <taxon>Bamfordvirae</taxon>
        <taxon>Nucleocytoviricota</taxon>
        <taxon>Megaviricetes</taxon>
        <taxon>Pimascovirales</taxon>
        <taxon>Ocovirineae</taxon>
        <taxon>Orpheoviridae</taxon>
        <taxon>Alphaorpheovirus</taxon>
        <taxon>Alphaorpheovirus massiliense</taxon>
    </lineage>
</organism>
<dbReference type="Proteomes" id="UP000236316">
    <property type="component" value="Segment"/>
</dbReference>
<reference evidence="1" key="1">
    <citation type="submission" date="2017-08" db="EMBL/GenBank/DDBJ databases">
        <authorList>
            <consortium name="Urmite Genomes"/>
        </authorList>
    </citation>
    <scope>NUCLEOTIDE SEQUENCE [LARGE SCALE GENOMIC DNA]</scope>
    <source>
        <strain evidence="1">IHUMI-LCC2</strain>
    </source>
</reference>
<accession>A0A2I2L3R4</accession>